<accession>A0A090I2P6</accession>
<reference evidence="3" key="3">
    <citation type="submission" date="2014-09" db="EMBL/GenBank/DDBJ databases">
        <authorList>
            <person name="Bishop-Lilly K.A."/>
            <person name="Broomall S.M."/>
            <person name="Chain P.S."/>
            <person name="Chertkov O."/>
            <person name="Coyne S.R."/>
            <person name="Daligault H.E."/>
            <person name="Davenport K.W."/>
            <person name="Erkkila T."/>
            <person name="Frey K.G."/>
            <person name="Gibbons H.S."/>
            <person name="Gu W."/>
            <person name="Jaissle J."/>
            <person name="Johnson S.L."/>
            <person name="Koroleva G.I."/>
            <person name="Ladner J.T."/>
            <person name="Lo C.-C."/>
            <person name="Minogue T.D."/>
            <person name="Munk C."/>
            <person name="Palacios G.F."/>
            <person name="Redden C.L."/>
            <person name="Rosenzweig C.N."/>
            <person name="Scholz M.B."/>
            <person name="Teshima H."/>
            <person name="Xu Y."/>
        </authorList>
    </citation>
    <scope>NUCLEOTIDE SEQUENCE</scope>
    <source>
        <strain evidence="3">Mb9</strain>
    </source>
</reference>
<evidence type="ECO:0000313" key="4">
    <source>
        <dbReference type="Proteomes" id="UP000062768"/>
    </source>
</evidence>
<dbReference type="Proteomes" id="UP000029661">
    <property type="component" value="Chromosome"/>
</dbReference>
<dbReference type="InterPro" id="IPR045613">
    <property type="entry name" value="DUF6448"/>
</dbReference>
<dbReference type="Proteomes" id="UP000062768">
    <property type="component" value="Chromosome I"/>
</dbReference>
<dbReference type="EMBL" id="LN734822">
    <property type="protein sequence ID" value="CEL25753.1"/>
    <property type="molecule type" value="Genomic_DNA"/>
</dbReference>
<dbReference type="Pfam" id="PF20046">
    <property type="entry name" value="DUF6448"/>
    <property type="match status" value="1"/>
</dbReference>
<name>A0A090I2P6_METFO</name>
<keyword evidence="4" id="KW-1185">Reference proteome</keyword>
<dbReference type="GeneID" id="24791401"/>
<gene>
    <name evidence="1" type="ORF">BRM9_0258</name>
    <name evidence="2" type="ORF">DSM1535_1047</name>
    <name evidence="3" type="ORF">MB9_2138</name>
</gene>
<sequence>MMTLRCENMDSLVVKAAEEALEMENVNYVLPYVREKYEDELKDAFDRTCLVRELSGDAAELADYWFFETAVRLNLKGRGKAYTGLRPSQINEEPVIIMTEQAINTENLDTLMNFMLDSIKEDIWSRFEDVITKKDYDVNDVEDARDYVDSLFNFVGYLQHLIEFMELG</sequence>
<dbReference type="AlphaFoldDB" id="A0A090I2P6"/>
<dbReference type="KEGG" id="mfi:DSM1535_1047"/>
<evidence type="ECO:0000313" key="1">
    <source>
        <dbReference type="EMBL" id="AIS31087.1"/>
    </source>
</evidence>
<organism evidence="2">
    <name type="scientific">Methanobacterium formicicum</name>
    <dbReference type="NCBI Taxonomy" id="2162"/>
    <lineage>
        <taxon>Archaea</taxon>
        <taxon>Methanobacteriati</taxon>
        <taxon>Methanobacteriota</taxon>
        <taxon>Methanomada group</taxon>
        <taxon>Methanobacteria</taxon>
        <taxon>Methanobacteriales</taxon>
        <taxon>Methanobacteriaceae</taxon>
        <taxon>Methanobacterium</taxon>
    </lineage>
</organism>
<evidence type="ECO:0000313" key="3">
    <source>
        <dbReference type="EMBL" id="CEL25753.1"/>
    </source>
</evidence>
<dbReference type="STRING" id="2162.BRM9_0258"/>
<reference evidence="2" key="2">
    <citation type="submission" date="2014-08" db="EMBL/GenBank/DDBJ databases">
        <authorList>
            <person name="Wibberg D."/>
        </authorList>
    </citation>
    <scope>NUCLEOTIDE SEQUENCE</scope>
</reference>
<dbReference type="KEGG" id="mfc:BRM9_0258"/>
<evidence type="ECO:0000313" key="2">
    <source>
        <dbReference type="EMBL" id="CEA13388.1"/>
    </source>
</evidence>
<reference evidence="1" key="1">
    <citation type="submission" date="2013-12" db="EMBL/GenBank/DDBJ databases">
        <title>The complete genome sequence of Methanobacterium sp. BRM9.</title>
        <authorList>
            <consortium name="Pastoral Greenhouse Gas Research Consortium"/>
            <person name="Kelly W.J."/>
            <person name="Leahy S.C."/>
            <person name="Perry R."/>
            <person name="Li D."/>
            <person name="Altermann E."/>
            <person name="Lambie S.C."/>
            <person name="Attwood G.T."/>
        </authorList>
    </citation>
    <scope>NUCLEOTIDE SEQUENCE [LARGE SCALE GENOMIC DNA]</scope>
    <source>
        <strain evidence="1">BRM9</strain>
    </source>
</reference>
<proteinExistence type="predicted"/>
<dbReference type="PATRIC" id="fig|2162.10.peg.2208"/>
<protein>
    <submittedName>
        <fullName evidence="2">Uncharacterized protein</fullName>
    </submittedName>
</protein>
<dbReference type="EMBL" id="LN515531">
    <property type="protein sequence ID" value="CEA13388.1"/>
    <property type="molecule type" value="Genomic_DNA"/>
</dbReference>
<dbReference type="RefSeq" id="WP_231553458.1">
    <property type="nucleotide sequence ID" value="NZ_CALCVY010000287.1"/>
</dbReference>
<dbReference type="EMBL" id="CP006933">
    <property type="protein sequence ID" value="AIS31087.1"/>
    <property type="molecule type" value="Genomic_DNA"/>
</dbReference>